<dbReference type="eggNOG" id="COG2382">
    <property type="taxonomic scope" value="Bacteria"/>
</dbReference>
<dbReference type="HOGENOM" id="CLU_462969_0_0_10"/>
<evidence type="ECO:0000256" key="1">
    <source>
        <dbReference type="ARBA" id="ARBA00022801"/>
    </source>
</evidence>
<comment type="caution">
    <text evidence="3">The sequence shown here is derived from an EMBL/GenBank/DDBJ whole genome shotgun (WGS) entry which is preliminary data.</text>
</comment>
<evidence type="ECO:0000313" key="3">
    <source>
        <dbReference type="EMBL" id="EGG52772.1"/>
    </source>
</evidence>
<feature type="domain" description="Sialate O-acetylesterase" evidence="2">
    <location>
        <begin position="72"/>
        <end position="318"/>
    </location>
</feature>
<gene>
    <name evidence="3" type="ORF">HMPREF9442_02217</name>
</gene>
<proteinExistence type="predicted"/>
<evidence type="ECO:0000313" key="4">
    <source>
        <dbReference type="Proteomes" id="UP000005546"/>
    </source>
</evidence>
<dbReference type="STRING" id="762982.HMPREF9442_02217"/>
<dbReference type="Pfam" id="PF03629">
    <property type="entry name" value="SASA"/>
    <property type="match status" value="1"/>
</dbReference>
<name>F3QVJ1_9BACT</name>
<dbReference type="Proteomes" id="UP000005546">
    <property type="component" value="Unassembled WGS sequence"/>
</dbReference>
<keyword evidence="4" id="KW-1185">Reference proteome</keyword>
<organism evidence="3 4">
    <name type="scientific">Paraprevotella xylaniphila YIT 11841</name>
    <dbReference type="NCBI Taxonomy" id="762982"/>
    <lineage>
        <taxon>Bacteria</taxon>
        <taxon>Pseudomonadati</taxon>
        <taxon>Bacteroidota</taxon>
        <taxon>Bacteroidia</taxon>
        <taxon>Bacteroidales</taxon>
        <taxon>Prevotellaceae</taxon>
        <taxon>Paraprevotella</taxon>
    </lineage>
</organism>
<dbReference type="PANTHER" id="PTHR31988">
    <property type="entry name" value="ESTERASE, PUTATIVE (DUF303)-RELATED"/>
    <property type="match status" value="1"/>
</dbReference>
<dbReference type="GO" id="GO:0016788">
    <property type="term" value="F:hydrolase activity, acting on ester bonds"/>
    <property type="evidence" value="ECO:0007669"/>
    <property type="project" value="UniProtKB-ARBA"/>
</dbReference>
<dbReference type="Gene3D" id="3.40.50.1110">
    <property type="entry name" value="SGNH hydrolase"/>
    <property type="match status" value="1"/>
</dbReference>
<dbReference type="eggNOG" id="COG2730">
    <property type="taxonomic scope" value="Bacteria"/>
</dbReference>
<dbReference type="Gene3D" id="2.60.40.1080">
    <property type="match status" value="1"/>
</dbReference>
<dbReference type="InterPro" id="IPR036514">
    <property type="entry name" value="SGNH_hydro_sf"/>
</dbReference>
<keyword evidence="1" id="KW-0378">Hydrolase</keyword>
<dbReference type="SUPFAM" id="SSF52266">
    <property type="entry name" value="SGNH hydrolase"/>
    <property type="match status" value="1"/>
</dbReference>
<dbReference type="InterPro" id="IPR052940">
    <property type="entry name" value="Carb_Esterase_6"/>
</dbReference>
<accession>F3QVJ1</accession>
<dbReference type="AlphaFoldDB" id="F3QVJ1"/>
<evidence type="ECO:0000259" key="2">
    <source>
        <dbReference type="Pfam" id="PF03629"/>
    </source>
</evidence>
<dbReference type="EMBL" id="AFBR01000065">
    <property type="protein sequence ID" value="EGG52772.1"/>
    <property type="molecule type" value="Genomic_DNA"/>
</dbReference>
<reference evidence="3 4" key="1">
    <citation type="submission" date="2011-02" db="EMBL/GenBank/DDBJ databases">
        <authorList>
            <person name="Weinstock G."/>
            <person name="Sodergren E."/>
            <person name="Clifton S."/>
            <person name="Fulton L."/>
            <person name="Fulton B."/>
            <person name="Courtney L."/>
            <person name="Fronick C."/>
            <person name="Harrison M."/>
            <person name="Strong C."/>
            <person name="Farmer C."/>
            <person name="Delahaunty K."/>
            <person name="Markovic C."/>
            <person name="Hall O."/>
            <person name="Minx P."/>
            <person name="Tomlinson C."/>
            <person name="Mitreva M."/>
            <person name="Hou S."/>
            <person name="Chen J."/>
            <person name="Wollam A."/>
            <person name="Pepin K.H."/>
            <person name="Johnson M."/>
            <person name="Bhonagiri V."/>
            <person name="Zhang X."/>
            <person name="Suruliraj S."/>
            <person name="Warren W."/>
            <person name="Chinwalla A."/>
            <person name="Mardis E.R."/>
            <person name="Wilson R.K."/>
        </authorList>
    </citation>
    <scope>NUCLEOTIDE SEQUENCE [LARGE SCALE GENOMIC DNA]</scope>
    <source>
        <strain evidence="3 4">YIT 11841</strain>
    </source>
</reference>
<dbReference type="InterPro" id="IPR005181">
    <property type="entry name" value="SASA"/>
</dbReference>
<protein>
    <recommendedName>
        <fullName evidence="2">Sialate O-acetylesterase domain-containing protein</fullName>
    </recommendedName>
</protein>
<sequence length="606" mass="67121">MDFQILFFHTFAFILPINLLKMKKTVFYILLMVFLGGFRSYSADLRATGDVSIQYKENGLEGDKGQAVDSTFHIYLCFGQSNMEGNADIESVDTEDVDKRFRVMSVCDEDLKMGRTPGNWYTAVPPLCRYGAKLSVADYFGRTMVDNLPESCKVGVVMVAIGGAGIDCFDKAGYEKYYEQADEWQKYLMGLYGGNPYAKLVEFGKKAKEHGIIKGILLHQGESNNGQADWPEKVEKIYRDLLCDLDLKEEEVPMFAGEMLSGAEGGVCAGHNEYVGMLPWLVNAHVVSSEGCEGASDGLHFTSEGYREMGRHYARVVLNKVYGIPLDMPDMPVTNIDMPDKDLEVQIGKGQKLELMAAFEDGHTEDVSYMAEYEIENTEVADIKDGEVRGFSQGRTGVKATYTDAAGKMSSLSFTLNSTCFPFGEEFIETALFGNGTYREAVRAFFPGENGQMGWKYTYGLDMSGYKYLVLKLDKVQKVGACIMLYTENNIWSDCCQYPVGGEVLVAVPLHDITYTSGELQGEPVDVSRVMIVALYAGQSGVIDVADMYLTNNDDYSPDAVPVFSMDSKASKADGIVYGLSGIRINGTDNLPKGIYIRDGKKFVVR</sequence>
<dbReference type="PANTHER" id="PTHR31988:SF19">
    <property type="entry name" value="9-O-ACETYL-N-ACETYLNEURAMINIC ACID DEACETYLASE-RELATED"/>
    <property type="match status" value="1"/>
</dbReference>